<keyword evidence="3" id="KW-1185">Reference proteome</keyword>
<organism evidence="2 3">
    <name type="scientific">Denitrobaculum tricleocarpae</name>
    <dbReference type="NCBI Taxonomy" id="2591009"/>
    <lineage>
        <taxon>Bacteria</taxon>
        <taxon>Pseudomonadati</taxon>
        <taxon>Pseudomonadota</taxon>
        <taxon>Alphaproteobacteria</taxon>
        <taxon>Rhodospirillales</taxon>
        <taxon>Rhodospirillaceae</taxon>
        <taxon>Denitrobaculum</taxon>
    </lineage>
</organism>
<evidence type="ECO:0000313" key="2">
    <source>
        <dbReference type="EMBL" id="TQV83669.1"/>
    </source>
</evidence>
<dbReference type="Pfam" id="PF18602">
    <property type="entry name" value="Rap1a"/>
    <property type="match status" value="1"/>
</dbReference>
<comment type="caution">
    <text evidence="2">The sequence shown here is derived from an EMBL/GenBank/DDBJ whole genome shotgun (WGS) entry which is preliminary data.</text>
</comment>
<evidence type="ECO:0000259" key="1">
    <source>
        <dbReference type="Pfam" id="PF18602"/>
    </source>
</evidence>
<protein>
    <recommendedName>
        <fullName evidence="1">Rap1a immunity protein domain-containing protein</fullName>
    </recommendedName>
</protein>
<dbReference type="RefSeq" id="WP_142894905.1">
    <property type="nucleotide sequence ID" value="NZ_ML660052.1"/>
</dbReference>
<proteinExistence type="predicted"/>
<sequence>MESGAVMISGVVSSLTMAVLFVNMPLSGEAWPPYLTGADLAAACASEEPAQQGLCLGYIRGVADVLGGPGAIVDGILACLPGGETGEQVVTLVKDYLAKNPQLGNLKADGLVAYALSLSFPCE</sequence>
<dbReference type="Gene3D" id="1.10.890.40">
    <property type="match status" value="1"/>
</dbReference>
<feature type="domain" description="Rap1a immunity protein" evidence="1">
    <location>
        <begin position="36"/>
        <end position="122"/>
    </location>
</feature>
<dbReference type="AlphaFoldDB" id="A0A545U2G6"/>
<accession>A0A545U2G6</accession>
<reference evidence="2 3" key="1">
    <citation type="submission" date="2019-06" db="EMBL/GenBank/DDBJ databases">
        <title>Whole genome sequence for Rhodospirillaceae sp. R148.</title>
        <authorList>
            <person name="Wang G."/>
        </authorList>
    </citation>
    <scope>NUCLEOTIDE SEQUENCE [LARGE SCALE GENOMIC DNA]</scope>
    <source>
        <strain evidence="2 3">R148</strain>
    </source>
</reference>
<dbReference type="Proteomes" id="UP000315252">
    <property type="component" value="Unassembled WGS sequence"/>
</dbReference>
<gene>
    <name evidence="2" type="ORF">FKG95_03510</name>
</gene>
<dbReference type="EMBL" id="VHSH01000001">
    <property type="protein sequence ID" value="TQV83669.1"/>
    <property type="molecule type" value="Genomic_DNA"/>
</dbReference>
<dbReference type="OrthoDB" id="8454367at2"/>
<evidence type="ECO:0000313" key="3">
    <source>
        <dbReference type="Proteomes" id="UP000315252"/>
    </source>
</evidence>
<name>A0A545U2G6_9PROT</name>
<dbReference type="InterPro" id="IPR041238">
    <property type="entry name" value="Rap1a"/>
</dbReference>